<accession>A0ABU9ASZ3</accession>
<evidence type="ECO:0000313" key="7">
    <source>
        <dbReference type="Proteomes" id="UP001371305"/>
    </source>
</evidence>
<dbReference type="InterPro" id="IPR036271">
    <property type="entry name" value="Tet_transcr_reg_TetR-rel_C_sf"/>
</dbReference>
<reference evidence="6 7" key="1">
    <citation type="submission" date="2024-04" db="EMBL/GenBank/DDBJ databases">
        <title>Luteolibacter sp. isolated from soil.</title>
        <authorList>
            <person name="An J."/>
        </authorList>
    </citation>
    <scope>NUCLEOTIDE SEQUENCE [LARGE SCALE GENOMIC DNA]</scope>
    <source>
        <strain evidence="6 7">Y139</strain>
    </source>
</reference>
<dbReference type="EMBL" id="JBBUKT010000002">
    <property type="protein sequence ID" value="MEK7950192.1"/>
    <property type="molecule type" value="Genomic_DNA"/>
</dbReference>
<protein>
    <submittedName>
        <fullName evidence="6">TetR/AcrR family transcriptional regulator</fullName>
    </submittedName>
</protein>
<dbReference type="SUPFAM" id="SSF46689">
    <property type="entry name" value="Homeodomain-like"/>
    <property type="match status" value="1"/>
</dbReference>
<proteinExistence type="predicted"/>
<organism evidence="6 7">
    <name type="scientific">Luteolibacter soli</name>
    <dbReference type="NCBI Taxonomy" id="3135280"/>
    <lineage>
        <taxon>Bacteria</taxon>
        <taxon>Pseudomonadati</taxon>
        <taxon>Verrucomicrobiota</taxon>
        <taxon>Verrucomicrobiia</taxon>
        <taxon>Verrucomicrobiales</taxon>
        <taxon>Verrucomicrobiaceae</taxon>
        <taxon>Luteolibacter</taxon>
    </lineage>
</organism>
<feature type="domain" description="HTH tetR-type" evidence="5">
    <location>
        <begin position="5"/>
        <end position="65"/>
    </location>
</feature>
<dbReference type="InterPro" id="IPR050109">
    <property type="entry name" value="HTH-type_TetR-like_transc_reg"/>
</dbReference>
<dbReference type="RefSeq" id="WP_341403622.1">
    <property type="nucleotide sequence ID" value="NZ_JBBUKT010000002.1"/>
</dbReference>
<keyword evidence="2 4" id="KW-0238">DNA-binding</keyword>
<dbReference type="PROSITE" id="PS50977">
    <property type="entry name" value="HTH_TETR_2"/>
    <property type="match status" value="1"/>
</dbReference>
<evidence type="ECO:0000256" key="1">
    <source>
        <dbReference type="ARBA" id="ARBA00023015"/>
    </source>
</evidence>
<name>A0ABU9ASZ3_9BACT</name>
<evidence type="ECO:0000256" key="4">
    <source>
        <dbReference type="PROSITE-ProRule" id="PRU00335"/>
    </source>
</evidence>
<dbReference type="Pfam" id="PF17935">
    <property type="entry name" value="TetR_C_27"/>
    <property type="match status" value="1"/>
</dbReference>
<sequence>MSDELPLPERILDAAEVMLRRHGAEKANVVDIARLMEMSHGNIYRHFPSKKAILDAVAVRWLQAVSSPLQKIANESERSASERLEAWFHTLRAAKRRKVLDDPELFRVYHGIAMQMRAVADEHVATLHSQLEGMIADGIARGEFSRELDAKAAARAFMQATMAFHHPLMLMQNCPTDEEAHTAIGIILNGLKAGR</sequence>
<evidence type="ECO:0000256" key="3">
    <source>
        <dbReference type="ARBA" id="ARBA00023163"/>
    </source>
</evidence>
<evidence type="ECO:0000256" key="2">
    <source>
        <dbReference type="ARBA" id="ARBA00023125"/>
    </source>
</evidence>
<dbReference type="PRINTS" id="PR00455">
    <property type="entry name" value="HTHTETR"/>
</dbReference>
<keyword evidence="1" id="KW-0805">Transcription regulation</keyword>
<evidence type="ECO:0000313" key="6">
    <source>
        <dbReference type="EMBL" id="MEK7950192.1"/>
    </source>
</evidence>
<feature type="DNA-binding region" description="H-T-H motif" evidence="4">
    <location>
        <begin position="28"/>
        <end position="47"/>
    </location>
</feature>
<dbReference type="SUPFAM" id="SSF48498">
    <property type="entry name" value="Tetracyclin repressor-like, C-terminal domain"/>
    <property type="match status" value="1"/>
</dbReference>
<comment type="caution">
    <text evidence="6">The sequence shown here is derived from an EMBL/GenBank/DDBJ whole genome shotgun (WGS) entry which is preliminary data.</text>
</comment>
<dbReference type="InterPro" id="IPR041478">
    <property type="entry name" value="TetR_C_27"/>
</dbReference>
<evidence type="ECO:0000259" key="5">
    <source>
        <dbReference type="PROSITE" id="PS50977"/>
    </source>
</evidence>
<keyword evidence="3" id="KW-0804">Transcription</keyword>
<keyword evidence="7" id="KW-1185">Reference proteome</keyword>
<dbReference type="InterPro" id="IPR001647">
    <property type="entry name" value="HTH_TetR"/>
</dbReference>
<dbReference type="PANTHER" id="PTHR30055:SF151">
    <property type="entry name" value="TRANSCRIPTIONAL REGULATORY PROTEIN"/>
    <property type="match status" value="1"/>
</dbReference>
<dbReference type="Pfam" id="PF00440">
    <property type="entry name" value="TetR_N"/>
    <property type="match status" value="1"/>
</dbReference>
<dbReference type="InterPro" id="IPR009057">
    <property type="entry name" value="Homeodomain-like_sf"/>
</dbReference>
<dbReference type="Proteomes" id="UP001371305">
    <property type="component" value="Unassembled WGS sequence"/>
</dbReference>
<dbReference type="Gene3D" id="1.10.357.10">
    <property type="entry name" value="Tetracycline Repressor, domain 2"/>
    <property type="match status" value="1"/>
</dbReference>
<dbReference type="PANTHER" id="PTHR30055">
    <property type="entry name" value="HTH-TYPE TRANSCRIPTIONAL REGULATOR RUTR"/>
    <property type="match status" value="1"/>
</dbReference>
<gene>
    <name evidence="6" type="ORF">WKV53_06785</name>
</gene>